<evidence type="ECO:0000313" key="1">
    <source>
        <dbReference type="EMBL" id="VFJ13280.1"/>
    </source>
</evidence>
<gene>
    <name evidence="1" type="ORF">NFRAN_0958</name>
</gene>
<dbReference type="KEGG" id="nfn:NFRAN_0958"/>
<dbReference type="Proteomes" id="UP000294299">
    <property type="component" value="Chromosome NFRAN"/>
</dbReference>
<name>A0A484IC87_9ARCH</name>
<evidence type="ECO:0000313" key="2">
    <source>
        <dbReference type="Proteomes" id="UP000294299"/>
    </source>
</evidence>
<organism evidence="1 2">
    <name type="scientific">Candidatus Nitrosocosmicus franklandianus</name>
    <dbReference type="NCBI Taxonomy" id="1798806"/>
    <lineage>
        <taxon>Archaea</taxon>
        <taxon>Nitrososphaerota</taxon>
        <taxon>Nitrososphaeria</taxon>
        <taxon>Nitrososphaerales</taxon>
        <taxon>Nitrososphaeraceae</taxon>
        <taxon>Candidatus Nitrosocosmicus</taxon>
    </lineage>
</organism>
<dbReference type="AlphaFoldDB" id="A0A484IC87"/>
<sequence>MYNKLDQTFNTSFEHPLFQLVKKQMSYLEILPNKISINRLELLSR</sequence>
<reference evidence="1 2" key="1">
    <citation type="submission" date="2019-02" db="EMBL/GenBank/DDBJ databases">
        <authorList>
            <person name="Lehtovirta-Morley E L."/>
        </authorList>
    </citation>
    <scope>NUCLEOTIDE SEQUENCE [LARGE SCALE GENOMIC DNA]</scope>
    <source>
        <strain evidence="1">NFRAN1</strain>
    </source>
</reference>
<keyword evidence="2" id="KW-1185">Reference proteome</keyword>
<proteinExistence type="predicted"/>
<dbReference type="EMBL" id="LR216287">
    <property type="protein sequence ID" value="VFJ13280.1"/>
    <property type="molecule type" value="Genomic_DNA"/>
</dbReference>
<protein>
    <submittedName>
        <fullName evidence="1">Uncharacterized protein</fullName>
    </submittedName>
</protein>
<accession>A0A484IC87</accession>